<evidence type="ECO:0000256" key="5">
    <source>
        <dbReference type="ARBA" id="ARBA00022801"/>
    </source>
</evidence>
<reference evidence="11 12" key="1">
    <citation type="submission" date="2020-12" db="EMBL/GenBank/DDBJ databases">
        <authorList>
            <person name="Shan Y."/>
        </authorList>
    </citation>
    <scope>NUCLEOTIDE SEQUENCE [LARGE SCALE GENOMIC DNA]</scope>
    <source>
        <strain evidence="12">csc3.9</strain>
    </source>
</reference>
<evidence type="ECO:0000256" key="6">
    <source>
        <dbReference type="ARBA" id="ARBA00022833"/>
    </source>
</evidence>
<evidence type="ECO:0000256" key="7">
    <source>
        <dbReference type="ARBA" id="ARBA00047989"/>
    </source>
</evidence>
<dbReference type="EMBL" id="CP066167">
    <property type="protein sequence ID" value="QQD20157.1"/>
    <property type="molecule type" value="Genomic_DNA"/>
</dbReference>
<dbReference type="GO" id="GO:0017061">
    <property type="term" value="F:S-methyl-5-thioadenosine phosphorylase activity"/>
    <property type="evidence" value="ECO:0007669"/>
    <property type="project" value="UniProtKB-EC"/>
</dbReference>
<organism evidence="11 12">
    <name type="scientific">Spongiibacter nanhainus</name>
    <dbReference type="NCBI Taxonomy" id="2794344"/>
    <lineage>
        <taxon>Bacteria</taxon>
        <taxon>Pseudomonadati</taxon>
        <taxon>Pseudomonadota</taxon>
        <taxon>Gammaproteobacteria</taxon>
        <taxon>Cellvibrionales</taxon>
        <taxon>Spongiibacteraceae</taxon>
        <taxon>Spongiibacter</taxon>
    </lineage>
</organism>
<dbReference type="GO" id="GO:0016787">
    <property type="term" value="F:hydrolase activity"/>
    <property type="evidence" value="ECO:0007669"/>
    <property type="project" value="UniProtKB-KW"/>
</dbReference>
<dbReference type="InterPro" id="IPR003730">
    <property type="entry name" value="Cu_polyphenol_OxRdtase"/>
</dbReference>
<dbReference type="PANTHER" id="PTHR30616:SF2">
    <property type="entry name" value="PURINE NUCLEOSIDE PHOSPHORYLASE LACC1"/>
    <property type="match status" value="1"/>
</dbReference>
<dbReference type="PANTHER" id="PTHR30616">
    <property type="entry name" value="UNCHARACTERIZED PROTEIN YFIH"/>
    <property type="match status" value="1"/>
</dbReference>
<protein>
    <recommendedName>
        <fullName evidence="10">Purine nucleoside phosphorylase</fullName>
    </recommendedName>
</protein>
<evidence type="ECO:0000256" key="2">
    <source>
        <dbReference type="ARBA" id="ARBA00007353"/>
    </source>
</evidence>
<sequence>MEEGGQSKGAFRNFNLGQHVGDDPSAVEANRAKLRQRCKGLREIAWLNQIHGTAIVSADEAVGQALPVDADAALSGSSGVACAIMTADCLPVLFCDRQGRQVAAAHAGWRGLCEGVLAATVAAFDCPRDDLVAWMGPAISARHFEVGAEVLGAFLASWPARNHPAIQQAFSPHPTRSEKYFGDLYQLARIQLTDLGVGGVFGGERCTFAEADHFFSFRRDGVTGRQASLIYLI</sequence>
<dbReference type="InterPro" id="IPR038371">
    <property type="entry name" value="Cu_polyphenol_OxRdtase_sf"/>
</dbReference>
<evidence type="ECO:0000256" key="1">
    <source>
        <dbReference type="ARBA" id="ARBA00000553"/>
    </source>
</evidence>
<evidence type="ECO:0000256" key="3">
    <source>
        <dbReference type="ARBA" id="ARBA00022679"/>
    </source>
</evidence>
<comment type="catalytic activity">
    <reaction evidence="7">
        <text>adenosine + H2O + H(+) = inosine + NH4(+)</text>
        <dbReference type="Rhea" id="RHEA:24408"/>
        <dbReference type="ChEBI" id="CHEBI:15377"/>
        <dbReference type="ChEBI" id="CHEBI:15378"/>
        <dbReference type="ChEBI" id="CHEBI:16335"/>
        <dbReference type="ChEBI" id="CHEBI:17596"/>
        <dbReference type="ChEBI" id="CHEBI:28938"/>
        <dbReference type="EC" id="3.5.4.4"/>
    </reaction>
    <physiologicalReaction direction="left-to-right" evidence="7">
        <dbReference type="Rhea" id="RHEA:24409"/>
    </physiologicalReaction>
</comment>
<comment type="catalytic activity">
    <reaction evidence="1">
        <text>inosine + phosphate = alpha-D-ribose 1-phosphate + hypoxanthine</text>
        <dbReference type="Rhea" id="RHEA:27646"/>
        <dbReference type="ChEBI" id="CHEBI:17368"/>
        <dbReference type="ChEBI" id="CHEBI:17596"/>
        <dbReference type="ChEBI" id="CHEBI:43474"/>
        <dbReference type="ChEBI" id="CHEBI:57720"/>
        <dbReference type="EC" id="2.4.2.1"/>
    </reaction>
    <physiologicalReaction direction="left-to-right" evidence="1">
        <dbReference type="Rhea" id="RHEA:27647"/>
    </physiologicalReaction>
</comment>
<evidence type="ECO:0000313" key="12">
    <source>
        <dbReference type="Proteomes" id="UP000596063"/>
    </source>
</evidence>
<evidence type="ECO:0000313" key="11">
    <source>
        <dbReference type="EMBL" id="QQD20157.1"/>
    </source>
</evidence>
<evidence type="ECO:0000256" key="10">
    <source>
        <dbReference type="RuleBase" id="RU361274"/>
    </source>
</evidence>
<comment type="catalytic activity">
    <reaction evidence="9">
        <text>S-methyl-5'-thioadenosine + phosphate = 5-(methylsulfanyl)-alpha-D-ribose 1-phosphate + adenine</text>
        <dbReference type="Rhea" id="RHEA:11852"/>
        <dbReference type="ChEBI" id="CHEBI:16708"/>
        <dbReference type="ChEBI" id="CHEBI:17509"/>
        <dbReference type="ChEBI" id="CHEBI:43474"/>
        <dbReference type="ChEBI" id="CHEBI:58533"/>
        <dbReference type="EC" id="2.4.2.28"/>
    </reaction>
    <physiologicalReaction direction="left-to-right" evidence="9">
        <dbReference type="Rhea" id="RHEA:11853"/>
    </physiologicalReaction>
</comment>
<dbReference type="Gene3D" id="3.60.140.10">
    <property type="entry name" value="CNF1/YfiH-like putative cysteine hydrolases"/>
    <property type="match status" value="1"/>
</dbReference>
<evidence type="ECO:0000256" key="4">
    <source>
        <dbReference type="ARBA" id="ARBA00022723"/>
    </source>
</evidence>
<dbReference type="NCBIfam" id="TIGR00726">
    <property type="entry name" value="peptidoglycan editing factor PgeF"/>
    <property type="match status" value="1"/>
</dbReference>
<dbReference type="CDD" id="cd16833">
    <property type="entry name" value="YfiH"/>
    <property type="match status" value="1"/>
</dbReference>
<keyword evidence="3" id="KW-0808">Transferase</keyword>
<evidence type="ECO:0000256" key="9">
    <source>
        <dbReference type="ARBA" id="ARBA00049893"/>
    </source>
</evidence>
<gene>
    <name evidence="11" type="primary">pgeF</name>
    <name evidence="11" type="ORF">I6N98_11565</name>
</gene>
<keyword evidence="4" id="KW-0479">Metal-binding</keyword>
<dbReference type="KEGG" id="snan:I6N98_11565"/>
<dbReference type="GO" id="GO:0005507">
    <property type="term" value="F:copper ion binding"/>
    <property type="evidence" value="ECO:0007669"/>
    <property type="project" value="TreeGrafter"/>
</dbReference>
<dbReference type="Proteomes" id="UP000596063">
    <property type="component" value="Chromosome"/>
</dbReference>
<comment type="similarity">
    <text evidence="2 10">Belongs to the purine nucleoside phosphorylase YfiH/LACC1 family.</text>
</comment>
<accession>A0A7T4R4S4</accession>
<dbReference type="AlphaFoldDB" id="A0A7T4R4S4"/>
<name>A0A7T4R4S4_9GAMM</name>
<proteinExistence type="inferred from homology"/>
<keyword evidence="5" id="KW-0378">Hydrolase</keyword>
<dbReference type="SUPFAM" id="SSF64438">
    <property type="entry name" value="CNF1/YfiH-like putative cysteine hydrolases"/>
    <property type="match status" value="1"/>
</dbReference>
<keyword evidence="12" id="KW-1185">Reference proteome</keyword>
<dbReference type="Pfam" id="PF02578">
    <property type="entry name" value="Cu-oxidase_4"/>
    <property type="match status" value="1"/>
</dbReference>
<evidence type="ECO:0000256" key="8">
    <source>
        <dbReference type="ARBA" id="ARBA00048968"/>
    </source>
</evidence>
<keyword evidence="6" id="KW-0862">Zinc</keyword>
<comment type="catalytic activity">
    <reaction evidence="8">
        <text>adenosine + phosphate = alpha-D-ribose 1-phosphate + adenine</text>
        <dbReference type="Rhea" id="RHEA:27642"/>
        <dbReference type="ChEBI" id="CHEBI:16335"/>
        <dbReference type="ChEBI" id="CHEBI:16708"/>
        <dbReference type="ChEBI" id="CHEBI:43474"/>
        <dbReference type="ChEBI" id="CHEBI:57720"/>
        <dbReference type="EC" id="2.4.2.1"/>
    </reaction>
    <physiologicalReaction direction="left-to-right" evidence="8">
        <dbReference type="Rhea" id="RHEA:27643"/>
    </physiologicalReaction>
</comment>
<dbReference type="InterPro" id="IPR011324">
    <property type="entry name" value="Cytotoxic_necrot_fac-like_cat"/>
</dbReference>